<keyword evidence="4" id="KW-0560">Oxidoreductase</keyword>
<dbReference type="Pfam" id="PF14759">
    <property type="entry name" value="Reductase_C"/>
    <property type="match status" value="1"/>
</dbReference>
<dbReference type="PANTHER" id="PTHR43557:SF2">
    <property type="entry name" value="RIESKE DOMAIN-CONTAINING PROTEIN-RELATED"/>
    <property type="match status" value="1"/>
</dbReference>
<dbReference type="InterPro" id="IPR023753">
    <property type="entry name" value="FAD/NAD-binding_dom"/>
</dbReference>
<evidence type="ECO:0000313" key="7">
    <source>
        <dbReference type="EMBL" id="PXY36576.1"/>
    </source>
</evidence>
<dbReference type="SUPFAM" id="SSF51905">
    <property type="entry name" value="FAD/NAD(P)-binding domain"/>
    <property type="match status" value="2"/>
</dbReference>
<evidence type="ECO:0000259" key="6">
    <source>
        <dbReference type="Pfam" id="PF14759"/>
    </source>
</evidence>
<evidence type="ECO:0000256" key="1">
    <source>
        <dbReference type="ARBA" id="ARBA00001974"/>
    </source>
</evidence>
<dbReference type="InterPro" id="IPR028202">
    <property type="entry name" value="Reductase_C"/>
</dbReference>
<dbReference type="RefSeq" id="WP_110336590.1">
    <property type="nucleotide sequence ID" value="NZ_JBHVKT010000001.1"/>
</dbReference>
<dbReference type="Gene3D" id="3.50.50.60">
    <property type="entry name" value="FAD/NAD(P)-binding domain"/>
    <property type="match status" value="2"/>
</dbReference>
<dbReference type="Gene3D" id="3.30.390.30">
    <property type="match status" value="1"/>
</dbReference>
<dbReference type="AlphaFoldDB" id="A0A318LPV0"/>
<dbReference type="GO" id="GO:0016651">
    <property type="term" value="F:oxidoreductase activity, acting on NAD(P)H"/>
    <property type="evidence" value="ECO:0007669"/>
    <property type="project" value="TreeGrafter"/>
</dbReference>
<dbReference type="PRINTS" id="PR00411">
    <property type="entry name" value="PNDRDTASEI"/>
</dbReference>
<reference evidence="7 8" key="1">
    <citation type="submission" date="2016-07" db="EMBL/GenBank/DDBJ databases">
        <title>Draft genome sequence of Prauserella sp. YIM 121212, isolated from alkaline soil.</title>
        <authorList>
            <person name="Ruckert C."/>
            <person name="Albersmeier A."/>
            <person name="Jiang C.-L."/>
            <person name="Jiang Y."/>
            <person name="Kalinowski J."/>
            <person name="Schneider O."/>
            <person name="Winkler A."/>
            <person name="Zotchev S.B."/>
        </authorList>
    </citation>
    <scope>NUCLEOTIDE SEQUENCE [LARGE SCALE GENOMIC DNA]</scope>
    <source>
        <strain evidence="7 8">YIM 121212</strain>
    </source>
</reference>
<dbReference type="InterPro" id="IPR050446">
    <property type="entry name" value="FAD-oxidoreductase/Apoptosis"/>
</dbReference>
<accession>A0A318LPV0</accession>
<dbReference type="Pfam" id="PF07992">
    <property type="entry name" value="Pyr_redox_2"/>
    <property type="match status" value="1"/>
</dbReference>
<dbReference type="InterPro" id="IPR036188">
    <property type="entry name" value="FAD/NAD-bd_sf"/>
</dbReference>
<keyword evidence="2" id="KW-0285">Flavoprotein</keyword>
<feature type="domain" description="Reductase C-terminal" evidence="6">
    <location>
        <begin position="333"/>
        <end position="403"/>
    </location>
</feature>
<dbReference type="GO" id="GO:0005737">
    <property type="term" value="C:cytoplasm"/>
    <property type="evidence" value="ECO:0007669"/>
    <property type="project" value="TreeGrafter"/>
</dbReference>
<comment type="caution">
    <text evidence="7">The sequence shown here is derived from an EMBL/GenBank/DDBJ whole genome shotgun (WGS) entry which is preliminary data.</text>
</comment>
<evidence type="ECO:0000259" key="5">
    <source>
        <dbReference type="Pfam" id="PF07992"/>
    </source>
</evidence>
<keyword evidence="3" id="KW-0274">FAD</keyword>
<keyword evidence="8" id="KW-1185">Reference proteome</keyword>
<dbReference type="InterPro" id="IPR016156">
    <property type="entry name" value="FAD/NAD-linked_Rdtase_dimer_sf"/>
</dbReference>
<dbReference type="EMBL" id="MASU01000005">
    <property type="protein sequence ID" value="PXY36576.1"/>
    <property type="molecule type" value="Genomic_DNA"/>
</dbReference>
<proteinExistence type="predicted"/>
<dbReference type="Proteomes" id="UP000247892">
    <property type="component" value="Unassembled WGS sequence"/>
</dbReference>
<evidence type="ECO:0000256" key="4">
    <source>
        <dbReference type="ARBA" id="ARBA00023002"/>
    </source>
</evidence>
<dbReference type="PRINTS" id="PR00368">
    <property type="entry name" value="FADPNR"/>
</dbReference>
<evidence type="ECO:0000313" key="8">
    <source>
        <dbReference type="Proteomes" id="UP000247892"/>
    </source>
</evidence>
<protein>
    <submittedName>
        <fullName evidence="7">Ferredoxin reductase</fullName>
    </submittedName>
</protein>
<name>A0A318LPV0_9PSEU</name>
<sequence>MSTPPARRIVVVGGSLGGLRVTEALLAGGWDGEVVVLSDEPHVPYTRPPLSKAALADGPDLATLAFKQRPEAARATWRFGSRAVAADLAARTVTLADGGTLAYDGLVAATGVRARRLPAHIDRTSGAGHVVRTIEDCRALHAELRPGARVVVIGAGFIGCEVAATATGLGCHVTVVAVDESPMLVPLGRAVGDAVRARHERAGVAFRLGVPVASVSGTRGAYSVALSDGTVVDGDVLVQCVGSAPCAEWLEGNGLDLTDGVATDNHLRLGSNAGAVAVGDVARFPNPLFDDVPRRIEHWQTPLETARRAAATLLADLAGAGADPAPFTPLPSFWSDQYDLRLQSFGVPGIADRTEILEGDLDDQAVVGYLRDDRLVGAVLLGLPRRAAAVRKQLLATLSDPAATYAA</sequence>
<evidence type="ECO:0000256" key="2">
    <source>
        <dbReference type="ARBA" id="ARBA00022630"/>
    </source>
</evidence>
<feature type="domain" description="FAD/NAD(P)-binding" evidence="5">
    <location>
        <begin position="8"/>
        <end position="301"/>
    </location>
</feature>
<gene>
    <name evidence="7" type="ORF">BA062_14455</name>
</gene>
<evidence type="ECO:0000256" key="3">
    <source>
        <dbReference type="ARBA" id="ARBA00022827"/>
    </source>
</evidence>
<comment type="cofactor">
    <cofactor evidence="1">
        <name>FAD</name>
        <dbReference type="ChEBI" id="CHEBI:57692"/>
    </cofactor>
</comment>
<dbReference type="OrthoDB" id="4475657at2"/>
<dbReference type="PANTHER" id="PTHR43557">
    <property type="entry name" value="APOPTOSIS-INDUCING FACTOR 1"/>
    <property type="match status" value="1"/>
</dbReference>
<dbReference type="SUPFAM" id="SSF55424">
    <property type="entry name" value="FAD/NAD-linked reductases, dimerisation (C-terminal) domain"/>
    <property type="match status" value="1"/>
</dbReference>
<organism evidence="7 8">
    <name type="scientific">Prauserella flavalba</name>
    <dbReference type="NCBI Taxonomy" id="1477506"/>
    <lineage>
        <taxon>Bacteria</taxon>
        <taxon>Bacillati</taxon>
        <taxon>Actinomycetota</taxon>
        <taxon>Actinomycetes</taxon>
        <taxon>Pseudonocardiales</taxon>
        <taxon>Pseudonocardiaceae</taxon>
        <taxon>Prauserella</taxon>
    </lineage>
</organism>